<accession>A0A6B2LUF1</accession>
<protein>
    <submittedName>
        <fullName evidence="1">Uncharacterized protein</fullName>
    </submittedName>
</protein>
<reference evidence="1" key="1">
    <citation type="journal article" date="2020" name="J. Eukaryot. Microbiol.">
        <title>De novo Sequencing, Assembly and Annotation of the Transcriptome for the Free-Living Testate Amoeba Arcella intermedia.</title>
        <authorList>
            <person name="Ribeiro G.M."/>
            <person name="Porfirio-Sousa A.L."/>
            <person name="Maurer-Alcala X.X."/>
            <person name="Katz L.A."/>
            <person name="Lahr D.J.G."/>
        </authorList>
    </citation>
    <scope>NUCLEOTIDE SEQUENCE</scope>
</reference>
<evidence type="ECO:0000313" key="1">
    <source>
        <dbReference type="EMBL" id="NDV40555.1"/>
    </source>
</evidence>
<dbReference type="EMBL" id="GIBP01011586">
    <property type="protein sequence ID" value="NDV40555.1"/>
    <property type="molecule type" value="Transcribed_RNA"/>
</dbReference>
<proteinExistence type="predicted"/>
<name>A0A6B2LUF1_9EUKA</name>
<organism evidence="1">
    <name type="scientific">Arcella intermedia</name>
    <dbReference type="NCBI Taxonomy" id="1963864"/>
    <lineage>
        <taxon>Eukaryota</taxon>
        <taxon>Amoebozoa</taxon>
        <taxon>Tubulinea</taxon>
        <taxon>Elardia</taxon>
        <taxon>Arcellinida</taxon>
        <taxon>Sphaerothecina</taxon>
        <taxon>Arcellidae</taxon>
        <taxon>Arcella</taxon>
    </lineage>
</organism>
<dbReference type="AlphaFoldDB" id="A0A6B2LUF1"/>
<sequence length="80" mass="8717">MLLDFGEFPVFVAEGAHAPAFQPAGDAAVVEGVIASPGSHHARRFTSPSIPLRVRLSFNTKFHNMIPTNCTILHCEIEFP</sequence>